<dbReference type="PANTHER" id="PTHR37813:SF1">
    <property type="entry name" value="FELS-2 PROPHAGE PROTEIN"/>
    <property type="match status" value="1"/>
</dbReference>
<dbReference type="Proteomes" id="UP000636949">
    <property type="component" value="Unassembled WGS sequence"/>
</dbReference>
<dbReference type="RefSeq" id="WP_117003397.1">
    <property type="nucleotide sequence ID" value="NZ_BMJS01000026.1"/>
</dbReference>
<dbReference type="PANTHER" id="PTHR37813">
    <property type="entry name" value="FELS-2 PROPHAGE PROTEIN"/>
    <property type="match status" value="1"/>
</dbReference>
<dbReference type="EMBL" id="BMJS01000026">
    <property type="protein sequence ID" value="GGG02873.1"/>
    <property type="molecule type" value="Genomic_DNA"/>
</dbReference>
<protein>
    <recommendedName>
        <fullName evidence="3">Phage tail tape measure protein</fullName>
    </recommendedName>
</protein>
<comment type="caution">
    <text evidence="1">The sequence shown here is derived from an EMBL/GenBank/DDBJ whole genome shotgun (WGS) entry which is preliminary data.</text>
</comment>
<evidence type="ECO:0000313" key="2">
    <source>
        <dbReference type="Proteomes" id="UP000636949"/>
    </source>
</evidence>
<organism evidence="1 2">
    <name type="scientific">Cysteiniphilum litorale</name>
    <dbReference type="NCBI Taxonomy" id="2056700"/>
    <lineage>
        <taxon>Bacteria</taxon>
        <taxon>Pseudomonadati</taxon>
        <taxon>Pseudomonadota</taxon>
        <taxon>Gammaproteobacteria</taxon>
        <taxon>Thiotrichales</taxon>
        <taxon>Fastidiosibacteraceae</taxon>
        <taxon>Cysteiniphilum</taxon>
    </lineage>
</organism>
<reference evidence="1" key="2">
    <citation type="submission" date="2020-09" db="EMBL/GenBank/DDBJ databases">
        <authorList>
            <person name="Sun Q."/>
            <person name="Zhou Y."/>
        </authorList>
    </citation>
    <scope>NUCLEOTIDE SEQUENCE</scope>
    <source>
        <strain evidence="1">CGMCC 1.15758</strain>
    </source>
</reference>
<gene>
    <name evidence="1" type="ORF">GCM10010995_20380</name>
</gene>
<sequence>MSNWNKKVSLELGGSINPSFSRATDDAAKSLGMLGRKEKALKDNKALIGKLQADQAAIAKTNTAYKTQVAELKALQRAYNAAGGQDATLSAKISKKQQQVNKTNAKLSEQRKGLQNLGTSLKKAGIDTANLTSEEKRLQMQLEKTQKHAKLKGKTLSTLGSGVSKLKYAALGATAAIGAMGAAAMKSVNSFAEHGDNVAKTADKLNVSTTSLQEMRYAAERAGLSTDKLDKSLEFMQKNVVDAAQGTGEAKDALNQLGLSADELKSLKPDQALGLIADRMKGVTNNQERLRMATRIFGREGAGMVNMLRDGSKGLKEMGAEANRVGYVLNEKSLRAAEANRDAYLNMTTSIKGMWFSIGNELMPKLTEMFSKLTDWIAENRGQIGEWVKSFSSMISSVFSGIKTIGSFIQSTIGLDNAFKIVGGTIAFSLVNKIVNLGSVIKGLGMTFKLVSKLFLTNPIGLAITGIATAALLIYKYWEPIKDFFAELWDGIKSIFNSAIDFIAKLFEPQVKMIKWVAEKATSVAKFFGFGGSEKEDKGNKTKEISSKKSLVSIKESNFDPDAENKIDWNKHKPLKIEDFRQLKQQVQTANQQTNNHNRTNNVTITNQVTVQGNGDKNTLMQGIEQATQKALYDFNLGGV</sequence>
<reference evidence="1" key="1">
    <citation type="journal article" date="2014" name="Int. J. Syst. Evol. Microbiol.">
        <title>Complete genome sequence of Corynebacterium casei LMG S-19264T (=DSM 44701T), isolated from a smear-ripened cheese.</title>
        <authorList>
            <consortium name="US DOE Joint Genome Institute (JGI-PGF)"/>
            <person name="Walter F."/>
            <person name="Albersmeier A."/>
            <person name="Kalinowski J."/>
            <person name="Ruckert C."/>
        </authorList>
    </citation>
    <scope>NUCLEOTIDE SEQUENCE</scope>
    <source>
        <strain evidence="1">CGMCC 1.15758</strain>
    </source>
</reference>
<name>A0A8J2Z5R5_9GAMM</name>
<accession>A0A8J2Z5R5</accession>
<dbReference type="AlphaFoldDB" id="A0A8J2Z5R5"/>
<evidence type="ECO:0008006" key="3">
    <source>
        <dbReference type="Google" id="ProtNLM"/>
    </source>
</evidence>
<keyword evidence="2" id="KW-1185">Reference proteome</keyword>
<proteinExistence type="predicted"/>
<evidence type="ECO:0000313" key="1">
    <source>
        <dbReference type="EMBL" id="GGG02873.1"/>
    </source>
</evidence>
<dbReference type="OrthoDB" id="8019720at2"/>